<dbReference type="Proteomes" id="UP000494205">
    <property type="component" value="Unassembled WGS sequence"/>
</dbReference>
<evidence type="ECO:0000256" key="1">
    <source>
        <dbReference type="SAM" id="MobiDB-lite"/>
    </source>
</evidence>
<reference evidence="2 3" key="1">
    <citation type="submission" date="2020-04" db="EMBL/GenBank/DDBJ databases">
        <authorList>
            <person name="De Canck E."/>
        </authorList>
    </citation>
    <scope>NUCLEOTIDE SEQUENCE [LARGE SCALE GENOMIC DNA]</scope>
    <source>
        <strain evidence="2 3">LMG 27174</strain>
    </source>
</reference>
<accession>A0A6J5CLT4</accession>
<evidence type="ECO:0000313" key="2">
    <source>
        <dbReference type="EMBL" id="CAB3737468.1"/>
    </source>
</evidence>
<name>A0A6J5CLT4_9BURK</name>
<evidence type="ECO:0000313" key="3">
    <source>
        <dbReference type="Proteomes" id="UP000494205"/>
    </source>
</evidence>
<gene>
    <name evidence="2" type="ORF">LMG27174_06375</name>
</gene>
<proteinExistence type="predicted"/>
<organism evidence="2 3">
    <name type="scientific">Paraburkholderia rhynchosiae</name>
    <dbReference type="NCBI Taxonomy" id="487049"/>
    <lineage>
        <taxon>Bacteria</taxon>
        <taxon>Pseudomonadati</taxon>
        <taxon>Pseudomonadota</taxon>
        <taxon>Betaproteobacteria</taxon>
        <taxon>Burkholderiales</taxon>
        <taxon>Burkholderiaceae</taxon>
        <taxon>Paraburkholderia</taxon>
    </lineage>
</organism>
<feature type="region of interest" description="Disordered" evidence="1">
    <location>
        <begin position="217"/>
        <end position="237"/>
    </location>
</feature>
<protein>
    <submittedName>
        <fullName evidence="2">Uncharacterized protein</fullName>
    </submittedName>
</protein>
<dbReference type="EMBL" id="CADIJZ010000035">
    <property type="protein sequence ID" value="CAB3737468.1"/>
    <property type="molecule type" value="Genomic_DNA"/>
</dbReference>
<dbReference type="AlphaFoldDB" id="A0A6J5CLT4"/>
<sequence>MDNRNVSLATNVHSFQAPQRLDDRHISLATSLVASSVVNCRHGNHSIPLYIDAVPSSFASCKGNESRWKDPLIQHDGSRSFESRPHFLTVKNKRKATFFHRKTCVKVIVPRTSSNQHGKVASTQCDREGMIIFPCPSPPRHASRSCEVEAKSKEFRAPPNHERKSVYGTTMRRRKRGTRISSPFEHTVRAMNASRLQTCALLNSIEFSPGVSVAFSAPSPRIPETSPRESPNRNRVQSRRVYGQHLPTSRYSSDTTANALRQLRPKTIAKEQRPLHSPPLPLRSVASGEIRL</sequence>
<feature type="region of interest" description="Disordered" evidence="1">
    <location>
        <begin position="268"/>
        <end position="292"/>
    </location>
</feature>